<dbReference type="CDD" id="cd00037">
    <property type="entry name" value="CLECT"/>
    <property type="match status" value="1"/>
</dbReference>
<reference evidence="2" key="1">
    <citation type="submission" date="2023-07" db="EMBL/GenBank/DDBJ databases">
        <title>Chromosome-level Genome Assembly of Striped Snakehead (Channa striata).</title>
        <authorList>
            <person name="Liu H."/>
        </authorList>
    </citation>
    <scope>NUCLEOTIDE SEQUENCE</scope>
    <source>
        <strain evidence="2">Gz</strain>
        <tissue evidence="2">Muscle</tissue>
    </source>
</reference>
<gene>
    <name evidence="2" type="ORF">Q5P01_010801</name>
</gene>
<dbReference type="Proteomes" id="UP001187415">
    <property type="component" value="Unassembled WGS sequence"/>
</dbReference>
<dbReference type="PRINTS" id="PR01504">
    <property type="entry name" value="PNCREATITSAP"/>
</dbReference>
<dbReference type="InterPro" id="IPR016187">
    <property type="entry name" value="CTDL_fold"/>
</dbReference>
<dbReference type="SMART" id="SM00034">
    <property type="entry name" value="CLECT"/>
    <property type="match status" value="1"/>
</dbReference>
<dbReference type="InterPro" id="IPR016186">
    <property type="entry name" value="C-type_lectin-like/link_sf"/>
</dbReference>
<dbReference type="AlphaFoldDB" id="A0AA88MXV9"/>
<sequence length="114" mass="12943">MKWSEAEHYCTNLKANLASLPNTETYNFIREIIFKATGTSPGTWVGGTDASKEGYWLWSSGEKFAFINWGPKEPNNLGGLEDCMEINFRGKDYVNDAKCSLKKPFVCAKRRINH</sequence>
<proteinExistence type="predicted"/>
<evidence type="ECO:0000259" key="1">
    <source>
        <dbReference type="PROSITE" id="PS50041"/>
    </source>
</evidence>
<dbReference type="InterPro" id="IPR050111">
    <property type="entry name" value="C-type_lectin/snaclec_domain"/>
</dbReference>
<evidence type="ECO:0000313" key="3">
    <source>
        <dbReference type="Proteomes" id="UP001187415"/>
    </source>
</evidence>
<dbReference type="PROSITE" id="PS50041">
    <property type="entry name" value="C_TYPE_LECTIN_2"/>
    <property type="match status" value="1"/>
</dbReference>
<feature type="domain" description="C-type lectin" evidence="1">
    <location>
        <begin position="1"/>
        <end position="108"/>
    </location>
</feature>
<dbReference type="SUPFAM" id="SSF56436">
    <property type="entry name" value="C-type lectin-like"/>
    <property type="match status" value="1"/>
</dbReference>
<evidence type="ECO:0000313" key="2">
    <source>
        <dbReference type="EMBL" id="KAK2844142.1"/>
    </source>
</evidence>
<protein>
    <recommendedName>
        <fullName evidence="1">C-type lectin domain-containing protein</fullName>
    </recommendedName>
</protein>
<dbReference type="Pfam" id="PF00059">
    <property type="entry name" value="Lectin_C"/>
    <property type="match status" value="1"/>
</dbReference>
<accession>A0AA88MXV9</accession>
<organism evidence="2 3">
    <name type="scientific">Channa striata</name>
    <name type="common">Snakehead murrel</name>
    <name type="synonym">Ophicephalus striatus</name>
    <dbReference type="NCBI Taxonomy" id="64152"/>
    <lineage>
        <taxon>Eukaryota</taxon>
        <taxon>Metazoa</taxon>
        <taxon>Chordata</taxon>
        <taxon>Craniata</taxon>
        <taxon>Vertebrata</taxon>
        <taxon>Euteleostomi</taxon>
        <taxon>Actinopterygii</taxon>
        <taxon>Neopterygii</taxon>
        <taxon>Teleostei</taxon>
        <taxon>Neoteleostei</taxon>
        <taxon>Acanthomorphata</taxon>
        <taxon>Anabantaria</taxon>
        <taxon>Anabantiformes</taxon>
        <taxon>Channoidei</taxon>
        <taxon>Channidae</taxon>
        <taxon>Channa</taxon>
    </lineage>
</organism>
<dbReference type="EMBL" id="JAUPFM010000008">
    <property type="protein sequence ID" value="KAK2844142.1"/>
    <property type="molecule type" value="Genomic_DNA"/>
</dbReference>
<keyword evidence="3" id="KW-1185">Reference proteome</keyword>
<dbReference type="InterPro" id="IPR001304">
    <property type="entry name" value="C-type_lectin-like"/>
</dbReference>
<dbReference type="PANTHER" id="PTHR22803">
    <property type="entry name" value="MANNOSE, PHOSPHOLIPASE, LECTIN RECEPTOR RELATED"/>
    <property type="match status" value="1"/>
</dbReference>
<name>A0AA88MXV9_CHASR</name>
<dbReference type="Gene3D" id="3.10.100.10">
    <property type="entry name" value="Mannose-Binding Protein A, subunit A"/>
    <property type="match status" value="1"/>
</dbReference>
<comment type="caution">
    <text evidence="2">The sequence shown here is derived from an EMBL/GenBank/DDBJ whole genome shotgun (WGS) entry which is preliminary data.</text>
</comment>